<dbReference type="Proteomes" id="UP000288805">
    <property type="component" value="Unassembled WGS sequence"/>
</dbReference>
<comment type="caution">
    <text evidence="1">The sequence shown here is derived from an EMBL/GenBank/DDBJ whole genome shotgun (WGS) entry which is preliminary data.</text>
</comment>
<accession>A0A438EAS4</accession>
<name>A0A438EAS4_VITVI</name>
<dbReference type="AlphaFoldDB" id="A0A438EAS4"/>
<organism evidence="1 3">
    <name type="scientific">Vitis vinifera</name>
    <name type="common">Grape</name>
    <dbReference type="NCBI Taxonomy" id="29760"/>
    <lineage>
        <taxon>Eukaryota</taxon>
        <taxon>Viridiplantae</taxon>
        <taxon>Streptophyta</taxon>
        <taxon>Embryophyta</taxon>
        <taxon>Tracheophyta</taxon>
        <taxon>Spermatophyta</taxon>
        <taxon>Magnoliopsida</taxon>
        <taxon>eudicotyledons</taxon>
        <taxon>Gunneridae</taxon>
        <taxon>Pentapetalae</taxon>
        <taxon>rosids</taxon>
        <taxon>Vitales</taxon>
        <taxon>Vitaceae</taxon>
        <taxon>Viteae</taxon>
        <taxon>Vitis</taxon>
    </lineage>
</organism>
<dbReference type="EMBL" id="QGNW01000051">
    <property type="protein sequence ID" value="RVX06435.1"/>
    <property type="molecule type" value="Genomic_DNA"/>
</dbReference>
<sequence length="259" mass="29174">MILSWTTLHSLPKSWTNNRLPNFSWSMVCFRKDFLGFIKGRVMQLPLEFQTTRKGSLPMMEYILKQKNLADSLAAIREPITDMDQIIQLLGCLGADYNAIVASQLLKMRSLFTQFIAFCLQITWASIQVEAQMVAGIKDLMTTNHSAMQLCEKFGHTVVSCYHRFDINFQGYNPKSDSTQVNKSNHNNQMQAMLASPSTINYEAWFFDTGATHHLSQDVDPLSDVQPYKGNEKVIVGNAADTLSCKQPTVASSIITEVC</sequence>
<evidence type="ECO:0008006" key="4">
    <source>
        <dbReference type="Google" id="ProtNLM"/>
    </source>
</evidence>
<evidence type="ECO:0000313" key="3">
    <source>
        <dbReference type="Proteomes" id="UP000288805"/>
    </source>
</evidence>
<evidence type="ECO:0000313" key="1">
    <source>
        <dbReference type="EMBL" id="RVW44769.1"/>
    </source>
</evidence>
<evidence type="ECO:0000313" key="2">
    <source>
        <dbReference type="EMBL" id="RVX06435.1"/>
    </source>
</evidence>
<dbReference type="PANTHER" id="PTHR47481">
    <property type="match status" value="1"/>
</dbReference>
<protein>
    <recommendedName>
        <fullName evidence="4">Retrovirus-related Pol polyprotein from transposon RE1</fullName>
    </recommendedName>
</protein>
<proteinExistence type="predicted"/>
<reference evidence="1 3" key="1">
    <citation type="journal article" date="2018" name="PLoS Genet.">
        <title>Population sequencing reveals clonal diversity and ancestral inbreeding in the grapevine cultivar Chardonnay.</title>
        <authorList>
            <person name="Roach M.J."/>
            <person name="Johnson D.L."/>
            <person name="Bohlmann J."/>
            <person name="van Vuuren H.J."/>
            <person name="Jones S.J."/>
            <person name="Pretorius I.S."/>
            <person name="Schmidt S.A."/>
            <person name="Borneman A.R."/>
        </authorList>
    </citation>
    <scope>NUCLEOTIDE SEQUENCE [LARGE SCALE GENOMIC DNA]</scope>
    <source>
        <strain evidence="3">cv. Chardonnay</strain>
        <strain evidence="1">I10V1</strain>
        <tissue evidence="1">Leaf</tissue>
    </source>
</reference>
<gene>
    <name evidence="2" type="ORF">CK203_023644</name>
    <name evidence="1" type="ORF">CK203_081823</name>
</gene>
<dbReference type="EMBL" id="QGNW01001343">
    <property type="protein sequence ID" value="RVW44769.1"/>
    <property type="molecule type" value="Genomic_DNA"/>
</dbReference>
<dbReference type="PANTHER" id="PTHR47481:SF31">
    <property type="entry name" value="OS01G0873500 PROTEIN"/>
    <property type="match status" value="1"/>
</dbReference>